<feature type="compositionally biased region" description="Low complexity" evidence="1">
    <location>
        <begin position="26"/>
        <end position="39"/>
    </location>
</feature>
<keyword evidence="2" id="KW-0812">Transmembrane</keyword>
<comment type="caution">
    <text evidence="3">The sequence shown here is derived from an EMBL/GenBank/DDBJ whole genome shotgun (WGS) entry which is preliminary data.</text>
</comment>
<proteinExistence type="predicted"/>
<feature type="transmembrane region" description="Helical" evidence="2">
    <location>
        <begin position="76"/>
        <end position="98"/>
    </location>
</feature>
<dbReference type="EMBL" id="JAROCG010000002">
    <property type="protein sequence ID" value="MDN4612431.1"/>
    <property type="molecule type" value="Genomic_DNA"/>
</dbReference>
<evidence type="ECO:0000313" key="3">
    <source>
        <dbReference type="EMBL" id="MDN4612431.1"/>
    </source>
</evidence>
<reference evidence="3" key="1">
    <citation type="submission" date="2023-06" db="EMBL/GenBank/DDBJ databases">
        <title>MT1 and MT2 Draft Genomes of Novel Species.</title>
        <authorList>
            <person name="Venkateswaran K."/>
        </authorList>
    </citation>
    <scope>NUCLEOTIDE SEQUENCE</scope>
    <source>
        <strain evidence="3">IIF3SC-B10</strain>
    </source>
</reference>
<protein>
    <submittedName>
        <fullName evidence="3">Uncharacterized protein</fullName>
    </submittedName>
</protein>
<gene>
    <name evidence="3" type="ORF">P5G52_16300</name>
</gene>
<name>A0ABT8K4P5_9MICC</name>
<keyword evidence="2" id="KW-0472">Membrane</keyword>
<feature type="region of interest" description="Disordered" evidence="1">
    <location>
        <begin position="1"/>
        <end position="68"/>
    </location>
</feature>
<organism evidence="3 4">
    <name type="scientific">Arthrobacter burdickii</name>
    <dbReference type="NCBI Taxonomy" id="3035920"/>
    <lineage>
        <taxon>Bacteria</taxon>
        <taxon>Bacillati</taxon>
        <taxon>Actinomycetota</taxon>
        <taxon>Actinomycetes</taxon>
        <taxon>Micrococcales</taxon>
        <taxon>Micrococcaceae</taxon>
        <taxon>Arthrobacter</taxon>
    </lineage>
</organism>
<evidence type="ECO:0000313" key="4">
    <source>
        <dbReference type="Proteomes" id="UP001174209"/>
    </source>
</evidence>
<feature type="transmembrane region" description="Helical" evidence="2">
    <location>
        <begin position="120"/>
        <end position="146"/>
    </location>
</feature>
<evidence type="ECO:0000256" key="2">
    <source>
        <dbReference type="SAM" id="Phobius"/>
    </source>
</evidence>
<evidence type="ECO:0000256" key="1">
    <source>
        <dbReference type="SAM" id="MobiDB-lite"/>
    </source>
</evidence>
<keyword evidence="2" id="KW-1133">Transmembrane helix</keyword>
<keyword evidence="4" id="KW-1185">Reference proteome</keyword>
<dbReference type="Proteomes" id="UP001174209">
    <property type="component" value="Unassembled WGS sequence"/>
</dbReference>
<sequence length="155" mass="16965">MVSDRMQNTHDPRYDGIYQRGNPTGAASSAVSPAPRAPALHWPTEDTATPSVIREVGSEAPRPPEPSLPPRNPFDVWAWVVAAALVALGVYFLSAPMIHEQQYVDQLTLGQMSTPYSNPWFNYTVAAAPPLIFLGVATAVAQLFVLSNRHTLRTR</sequence>
<dbReference type="RefSeq" id="WP_301229457.1">
    <property type="nucleotide sequence ID" value="NZ_JAROCG010000002.1"/>
</dbReference>
<accession>A0ABT8K4P5</accession>